<dbReference type="RefSeq" id="XP_043032762.1">
    <property type="nucleotide sequence ID" value="XM_043178171.1"/>
</dbReference>
<name>A0A9P7VES2_9AGAR</name>
<sequence length="275" mass="30195">MGLREASDWLMEASGDPHAHKPGFNERIALVQMLAIFFVCLIINDAVYQRVAGTSVLEGGSSRIGALIVQLGVYMKYTGVPLAGSVAFTAYSLVREEAKDMEREPVKTSTDLVNHGADSLSQSSSLDRAHTLLLREQQLPFHPLSRVRHSMDRYDGILALLNFGRRTLQNVNELALSLREGVPHWRSTGTAFCIHRTIPRRTESAEELIANAEDSSIVRLIPVFGDVVPTGPPSNGYAFSGLHKNEESCSGLAQLGRSESAAWAWQWNVQAVTPI</sequence>
<dbReference type="AlphaFoldDB" id="A0A9P7VES2"/>
<dbReference type="GeneID" id="66100458"/>
<evidence type="ECO:0000256" key="1">
    <source>
        <dbReference type="SAM" id="MobiDB-lite"/>
    </source>
</evidence>
<dbReference type="EMBL" id="MU250603">
    <property type="protein sequence ID" value="KAG7439262.1"/>
    <property type="molecule type" value="Genomic_DNA"/>
</dbReference>
<protein>
    <submittedName>
        <fullName evidence="2">Uncharacterized protein</fullName>
    </submittedName>
</protein>
<evidence type="ECO:0000313" key="3">
    <source>
        <dbReference type="Proteomes" id="UP000812287"/>
    </source>
</evidence>
<reference evidence="2" key="1">
    <citation type="submission" date="2020-11" db="EMBL/GenBank/DDBJ databases">
        <title>Adaptations for nitrogen fixation in a non-lichenized fungal sporocarp promotes dispersal by wood-feeding termites.</title>
        <authorList>
            <consortium name="DOE Joint Genome Institute"/>
            <person name="Koch R.A."/>
            <person name="Yoon G."/>
            <person name="Arayal U."/>
            <person name="Lail K."/>
            <person name="Amirebrahimi M."/>
            <person name="Labutti K."/>
            <person name="Lipzen A."/>
            <person name="Riley R."/>
            <person name="Barry K."/>
            <person name="Henrissat B."/>
            <person name="Grigoriev I.V."/>
            <person name="Herr J.R."/>
            <person name="Aime M.C."/>
        </authorList>
    </citation>
    <scope>NUCLEOTIDE SEQUENCE</scope>
    <source>
        <strain evidence="2">MCA 3950</strain>
    </source>
</reference>
<keyword evidence="3" id="KW-1185">Reference proteome</keyword>
<organism evidence="2 3">
    <name type="scientific">Guyanagaster necrorhizus</name>
    <dbReference type="NCBI Taxonomy" id="856835"/>
    <lineage>
        <taxon>Eukaryota</taxon>
        <taxon>Fungi</taxon>
        <taxon>Dikarya</taxon>
        <taxon>Basidiomycota</taxon>
        <taxon>Agaricomycotina</taxon>
        <taxon>Agaricomycetes</taxon>
        <taxon>Agaricomycetidae</taxon>
        <taxon>Agaricales</taxon>
        <taxon>Marasmiineae</taxon>
        <taxon>Physalacriaceae</taxon>
        <taxon>Guyanagaster</taxon>
    </lineage>
</organism>
<dbReference type="Proteomes" id="UP000812287">
    <property type="component" value="Unassembled WGS sequence"/>
</dbReference>
<gene>
    <name evidence="2" type="ORF">BT62DRAFT_1014170</name>
</gene>
<dbReference type="OrthoDB" id="2897369at2759"/>
<evidence type="ECO:0000313" key="2">
    <source>
        <dbReference type="EMBL" id="KAG7439262.1"/>
    </source>
</evidence>
<proteinExistence type="predicted"/>
<accession>A0A9P7VES2</accession>
<comment type="caution">
    <text evidence="2">The sequence shown here is derived from an EMBL/GenBank/DDBJ whole genome shotgun (WGS) entry which is preliminary data.</text>
</comment>
<feature type="region of interest" description="Disordered" evidence="1">
    <location>
        <begin position="104"/>
        <end position="123"/>
    </location>
</feature>